<dbReference type="Gene3D" id="3.90.226.10">
    <property type="entry name" value="2-enoyl-CoA Hydratase, Chain A, domain 1"/>
    <property type="match status" value="1"/>
</dbReference>
<feature type="signal peptide" evidence="1">
    <location>
        <begin position="1"/>
        <end position="33"/>
    </location>
</feature>
<feature type="chain" id="PRO_5047458245" evidence="1">
    <location>
        <begin position="34"/>
        <end position="373"/>
    </location>
</feature>
<dbReference type="InterPro" id="IPR029045">
    <property type="entry name" value="ClpP/crotonase-like_dom_sf"/>
</dbReference>
<dbReference type="RefSeq" id="WP_354014962.1">
    <property type="nucleotide sequence ID" value="NZ_JBEPMU010000005.1"/>
</dbReference>
<gene>
    <name evidence="2" type="ORF">ABIC75_003310</name>
</gene>
<evidence type="ECO:0000313" key="3">
    <source>
        <dbReference type="Proteomes" id="UP001549184"/>
    </source>
</evidence>
<proteinExistence type="predicted"/>
<dbReference type="Proteomes" id="UP001549184">
    <property type="component" value="Unassembled WGS sequence"/>
</dbReference>
<organism evidence="2 3">
    <name type="scientific">Dyella japonica</name>
    <dbReference type="NCBI Taxonomy" id="231455"/>
    <lineage>
        <taxon>Bacteria</taxon>
        <taxon>Pseudomonadati</taxon>
        <taxon>Pseudomonadota</taxon>
        <taxon>Gammaproteobacteria</taxon>
        <taxon>Lysobacterales</taxon>
        <taxon>Rhodanobacteraceae</taxon>
        <taxon>Dyella</taxon>
    </lineage>
</organism>
<sequence length="373" mass="40003">MQAVSTQRHVRFPFRRSILLASVLLAGVSPWQAHGESPSRNSSQTAGSEQLAVQVNDDRMTISVAKVPQVYLYGPIDAGAAQRVQSMIQSRKIPPNSDIYLNSPGGDVAAGIALGRLFRAGNMTTHLGSPRKTARQPVVPKSSQCVNACAYAYAGGLFRWAPTGSDRFGAQPLPTTVTPATDVAAYLHDMGVNPQVFGTTPGGEVTWLNADQMLANGLSNNGRLLPTAVNSPITSVASISVTQMTREGEHRITLQCRPDGLTITAYYAIGADRARQMVARATHSYFEINDQPINSGDRVNASAVEQSVVVSQPLPMAQLNQLLSAHLMAAWLADRGGAVRYGFWMPLDAVRKDLRTYGNNCEQLAKQTSAGKG</sequence>
<keyword evidence="3" id="KW-1185">Reference proteome</keyword>
<accession>A0ABV2K0K0</accession>
<reference evidence="2 3" key="1">
    <citation type="submission" date="2024-06" db="EMBL/GenBank/DDBJ databases">
        <title>Sorghum-associated microbial communities from plants grown in Nebraska, USA.</title>
        <authorList>
            <person name="Schachtman D."/>
        </authorList>
    </citation>
    <scope>NUCLEOTIDE SEQUENCE [LARGE SCALE GENOMIC DNA]</scope>
    <source>
        <strain evidence="2 3">1073</strain>
    </source>
</reference>
<dbReference type="EMBL" id="JBEPMU010000005">
    <property type="protein sequence ID" value="MET3653573.1"/>
    <property type="molecule type" value="Genomic_DNA"/>
</dbReference>
<evidence type="ECO:0000256" key="1">
    <source>
        <dbReference type="SAM" id="SignalP"/>
    </source>
</evidence>
<keyword evidence="1" id="KW-0732">Signal</keyword>
<protein>
    <submittedName>
        <fullName evidence="2">Uncharacterized protein</fullName>
    </submittedName>
</protein>
<dbReference type="SUPFAM" id="SSF52096">
    <property type="entry name" value="ClpP/crotonase"/>
    <property type="match status" value="1"/>
</dbReference>
<name>A0ABV2K0K0_9GAMM</name>
<comment type="caution">
    <text evidence="2">The sequence shown here is derived from an EMBL/GenBank/DDBJ whole genome shotgun (WGS) entry which is preliminary data.</text>
</comment>
<evidence type="ECO:0000313" key="2">
    <source>
        <dbReference type="EMBL" id="MET3653573.1"/>
    </source>
</evidence>